<dbReference type="PANTHER" id="PTHR19853:SF0">
    <property type="entry name" value="WD REPEAT-CONTAINING PROTEIN 3"/>
    <property type="match status" value="1"/>
</dbReference>
<evidence type="ECO:0000313" key="6">
    <source>
        <dbReference type="Proteomes" id="UP000274756"/>
    </source>
</evidence>
<keyword evidence="1 3" id="KW-0853">WD repeat</keyword>
<dbReference type="GO" id="GO:0034388">
    <property type="term" value="C:Pwp2p-containing subcomplex of 90S preribosome"/>
    <property type="evidence" value="ECO:0007669"/>
    <property type="project" value="TreeGrafter"/>
</dbReference>
<evidence type="ECO:0000256" key="2">
    <source>
        <dbReference type="ARBA" id="ARBA00022737"/>
    </source>
</evidence>
<evidence type="ECO:0000256" key="3">
    <source>
        <dbReference type="PROSITE-ProRule" id="PRU00221"/>
    </source>
</evidence>
<keyword evidence="6" id="KW-1185">Reference proteome</keyword>
<dbReference type="InterPro" id="IPR001680">
    <property type="entry name" value="WD40_rpt"/>
</dbReference>
<dbReference type="STRING" id="318479.A0A0N4UQP7"/>
<dbReference type="Pfam" id="PF25173">
    <property type="entry name" value="Beta-prop_WDR3_1st"/>
    <property type="match status" value="1"/>
</dbReference>
<proteinExistence type="predicted"/>
<feature type="repeat" description="WD" evidence="3">
    <location>
        <begin position="142"/>
        <end position="183"/>
    </location>
</feature>
<dbReference type="GO" id="GO:0030515">
    <property type="term" value="F:snoRNA binding"/>
    <property type="evidence" value="ECO:0007669"/>
    <property type="project" value="TreeGrafter"/>
</dbReference>
<dbReference type="PROSITE" id="PS50082">
    <property type="entry name" value="WD_REPEATS_2"/>
    <property type="match status" value="2"/>
</dbReference>
<evidence type="ECO:0000313" key="5">
    <source>
        <dbReference type="Proteomes" id="UP000038040"/>
    </source>
</evidence>
<feature type="repeat" description="WD" evidence="3">
    <location>
        <begin position="100"/>
        <end position="133"/>
    </location>
</feature>
<evidence type="ECO:0000313" key="7">
    <source>
        <dbReference type="WBParaSite" id="DME_0001034601-mRNA-1"/>
    </source>
</evidence>
<dbReference type="AlphaFoldDB" id="A0A0N4UQP7"/>
<evidence type="ECO:0000256" key="1">
    <source>
        <dbReference type="ARBA" id="ARBA00022574"/>
    </source>
</evidence>
<reference evidence="7" key="1">
    <citation type="submission" date="2017-02" db="UniProtKB">
        <authorList>
            <consortium name="WormBaseParasite"/>
        </authorList>
    </citation>
    <scope>IDENTIFICATION</scope>
</reference>
<dbReference type="WBParaSite" id="DME_0001034601-mRNA-1">
    <property type="protein sequence ID" value="DME_0001034601-mRNA-1"/>
    <property type="gene ID" value="DME_0001034601"/>
</dbReference>
<dbReference type="InterPro" id="IPR015943">
    <property type="entry name" value="WD40/YVTN_repeat-like_dom_sf"/>
</dbReference>
<dbReference type="GO" id="GO:0032040">
    <property type="term" value="C:small-subunit processome"/>
    <property type="evidence" value="ECO:0007669"/>
    <property type="project" value="TreeGrafter"/>
</dbReference>
<dbReference type="Proteomes" id="UP000274756">
    <property type="component" value="Unassembled WGS sequence"/>
</dbReference>
<dbReference type="SUPFAM" id="SSF50978">
    <property type="entry name" value="WD40 repeat-like"/>
    <property type="match status" value="1"/>
</dbReference>
<name>A0A0N4UQP7_DRAME</name>
<dbReference type="EMBL" id="UYYG01001264">
    <property type="protein sequence ID" value="VDN60903.1"/>
    <property type="molecule type" value="Genomic_DNA"/>
</dbReference>
<gene>
    <name evidence="4" type="ORF">DME_LOCUS10876</name>
</gene>
<dbReference type="GO" id="GO:0030490">
    <property type="term" value="P:maturation of SSU-rRNA"/>
    <property type="evidence" value="ECO:0007669"/>
    <property type="project" value="TreeGrafter"/>
</dbReference>
<organism evidence="5 7">
    <name type="scientific">Dracunculus medinensis</name>
    <name type="common">Guinea worm</name>
    <dbReference type="NCBI Taxonomy" id="318479"/>
    <lineage>
        <taxon>Eukaryota</taxon>
        <taxon>Metazoa</taxon>
        <taxon>Ecdysozoa</taxon>
        <taxon>Nematoda</taxon>
        <taxon>Chromadorea</taxon>
        <taxon>Rhabditida</taxon>
        <taxon>Spirurina</taxon>
        <taxon>Dracunculoidea</taxon>
        <taxon>Dracunculidae</taxon>
        <taxon>Dracunculus</taxon>
    </lineage>
</organism>
<dbReference type="OrthoDB" id="407922at2759"/>
<dbReference type="InterPro" id="IPR036322">
    <property type="entry name" value="WD40_repeat_dom_sf"/>
</dbReference>
<reference evidence="4 6" key="2">
    <citation type="submission" date="2018-11" db="EMBL/GenBank/DDBJ databases">
        <authorList>
            <consortium name="Pathogen Informatics"/>
        </authorList>
    </citation>
    <scope>NUCLEOTIDE SEQUENCE [LARGE SCALE GENOMIC DNA]</scope>
</reference>
<dbReference type="Proteomes" id="UP000038040">
    <property type="component" value="Unplaced"/>
</dbReference>
<keyword evidence="2" id="KW-0677">Repeat</keyword>
<dbReference type="InterPro" id="IPR051570">
    <property type="entry name" value="TBC1_cilium_biogenesis"/>
</dbReference>
<dbReference type="Gene3D" id="2.130.10.10">
    <property type="entry name" value="YVTN repeat-like/Quinoprotein amine dehydrogenase"/>
    <property type="match status" value="1"/>
</dbReference>
<protein>
    <submittedName>
        <fullName evidence="7">WD_REPEATS_REGION domain-containing protein</fullName>
    </submittedName>
</protein>
<dbReference type="SMART" id="SM00320">
    <property type="entry name" value="WD40"/>
    <property type="match status" value="3"/>
</dbReference>
<sequence length="217" mass="24212">MGVTKDYLRYNLSGTCNIIASTNGVLVAITDSICAVAACENVYFYNLRTCEKISEISGSGKNVTTLIFSSNKGFLAVGYADGIIRLYSKLNKDKCEFITFSGHKTGVNCLAFSPDELVLASGGKDSRIVLWDIVNECGLCRLNGHKGCITNLQFTQNGHFLISSSKDTFIKFWNLHTENCFYTLTDSRSEVGRLWLELFGIELSFSRIFSVKYFLEF</sequence>
<accession>A0A0N4UQP7</accession>
<dbReference type="InterPro" id="IPR019775">
    <property type="entry name" value="WD40_repeat_CS"/>
</dbReference>
<dbReference type="PROSITE" id="PS50294">
    <property type="entry name" value="WD_REPEATS_REGION"/>
    <property type="match status" value="2"/>
</dbReference>
<evidence type="ECO:0000313" key="4">
    <source>
        <dbReference type="EMBL" id="VDN60903.1"/>
    </source>
</evidence>
<dbReference type="PROSITE" id="PS00678">
    <property type="entry name" value="WD_REPEATS_1"/>
    <property type="match status" value="2"/>
</dbReference>
<dbReference type="PANTHER" id="PTHR19853">
    <property type="entry name" value="WD REPEAT CONTAINING PROTEIN 3 WDR3"/>
    <property type="match status" value="1"/>
</dbReference>